<protein>
    <submittedName>
        <fullName evidence="3">CPBP family intramembrane glutamic endopeptidase</fullName>
        <ecNumber evidence="3">3.4.-.-</ecNumber>
    </submittedName>
</protein>
<dbReference type="Pfam" id="PF02517">
    <property type="entry name" value="Rce1-like"/>
    <property type="match status" value="1"/>
</dbReference>
<evidence type="ECO:0000313" key="3">
    <source>
        <dbReference type="EMBL" id="MFD1166580.1"/>
    </source>
</evidence>
<dbReference type="InterPro" id="IPR003675">
    <property type="entry name" value="Rce1/LyrA-like_dom"/>
</dbReference>
<feature type="domain" description="CAAX prenyl protease 2/Lysostaphin resistance protein A-like" evidence="2">
    <location>
        <begin position="28"/>
        <end position="135"/>
    </location>
</feature>
<keyword evidence="1" id="KW-0812">Transmembrane</keyword>
<name>A0ABW3RN00_9SPHI</name>
<keyword evidence="3" id="KW-0378">Hydrolase</keyword>
<gene>
    <name evidence="3" type="ORF">ACFQ2C_13275</name>
</gene>
<feature type="transmembrane region" description="Helical" evidence="1">
    <location>
        <begin position="94"/>
        <end position="115"/>
    </location>
</feature>
<evidence type="ECO:0000259" key="2">
    <source>
        <dbReference type="Pfam" id="PF02517"/>
    </source>
</evidence>
<evidence type="ECO:0000256" key="1">
    <source>
        <dbReference type="SAM" id="Phobius"/>
    </source>
</evidence>
<keyword evidence="4" id="KW-1185">Reference proteome</keyword>
<feature type="transmembrane region" description="Helical" evidence="1">
    <location>
        <begin position="127"/>
        <end position="148"/>
    </location>
</feature>
<organism evidence="3 4">
    <name type="scientific">Sphingobacterium daejeonense</name>
    <dbReference type="NCBI Taxonomy" id="371142"/>
    <lineage>
        <taxon>Bacteria</taxon>
        <taxon>Pseudomonadati</taxon>
        <taxon>Bacteroidota</taxon>
        <taxon>Sphingobacteriia</taxon>
        <taxon>Sphingobacteriales</taxon>
        <taxon>Sphingobacteriaceae</taxon>
        <taxon>Sphingobacterium</taxon>
    </lineage>
</organism>
<feature type="transmembrane region" description="Helical" evidence="1">
    <location>
        <begin position="29"/>
        <end position="51"/>
    </location>
</feature>
<dbReference type="EC" id="3.4.-.-" evidence="3"/>
<accession>A0ABW3RN00</accession>
<keyword evidence="1" id="KW-0472">Membrane</keyword>
<dbReference type="EMBL" id="JBHTKY010000020">
    <property type="protein sequence ID" value="MFD1166580.1"/>
    <property type="molecule type" value="Genomic_DNA"/>
</dbReference>
<dbReference type="Proteomes" id="UP001597205">
    <property type="component" value="Unassembled WGS sequence"/>
</dbReference>
<dbReference type="GO" id="GO:0016787">
    <property type="term" value="F:hydrolase activity"/>
    <property type="evidence" value="ECO:0007669"/>
    <property type="project" value="UniProtKB-KW"/>
</dbReference>
<comment type="caution">
    <text evidence="3">The sequence shown here is derived from an EMBL/GenBank/DDBJ whole genome shotgun (WGS) entry which is preliminary data.</text>
</comment>
<reference evidence="4" key="1">
    <citation type="journal article" date="2019" name="Int. J. Syst. Evol. Microbiol.">
        <title>The Global Catalogue of Microorganisms (GCM) 10K type strain sequencing project: providing services to taxonomists for standard genome sequencing and annotation.</title>
        <authorList>
            <consortium name="The Broad Institute Genomics Platform"/>
            <consortium name="The Broad Institute Genome Sequencing Center for Infectious Disease"/>
            <person name="Wu L."/>
            <person name="Ma J."/>
        </authorList>
    </citation>
    <scope>NUCLEOTIDE SEQUENCE [LARGE SCALE GENOMIC DNA]</scope>
    <source>
        <strain evidence="4">CCUG 52468</strain>
    </source>
</reference>
<keyword evidence="1" id="KW-1133">Transmembrane helix</keyword>
<feature type="transmembrane region" description="Helical" evidence="1">
    <location>
        <begin position="72"/>
        <end position="88"/>
    </location>
</feature>
<evidence type="ECO:0000313" key="4">
    <source>
        <dbReference type="Proteomes" id="UP001597205"/>
    </source>
</evidence>
<sequence length="247" mass="29354">MVLILPLLYFIDFLVPLINHPDLLFESPVGVIIAIGIFAPLIEEFIFRYSLSYKRFYDNFISRNNWRKRFRWIVYSSTLIFGLIHLENYTNDSWIFYSVALIIVLPQIIIGFILAYIRVRLGFRYSIFYHALWNLSILTFGVTATYLMNPVIEYKKNNIELKVDCTPFRDRYIDKFDIEKQQDTIYNIDIKQFPLQVIVDSIYGKGVYHVNDQFLNIQLKSEAGIHKDEFLKIMDEEFTIIDKVTLK</sequence>
<dbReference type="RefSeq" id="WP_380897356.1">
    <property type="nucleotide sequence ID" value="NZ_JBHTKY010000020.1"/>
</dbReference>
<proteinExistence type="predicted"/>